<feature type="non-terminal residue" evidence="1">
    <location>
        <position position="1"/>
    </location>
</feature>
<gene>
    <name evidence="1" type="ORF">METZ01_LOCUS107669</name>
</gene>
<evidence type="ECO:0000313" key="1">
    <source>
        <dbReference type="EMBL" id="SVA54815.1"/>
    </source>
</evidence>
<name>A0A381WQP3_9ZZZZ</name>
<accession>A0A381WQP3</accession>
<dbReference type="EMBL" id="UINC01012567">
    <property type="protein sequence ID" value="SVA54815.1"/>
    <property type="molecule type" value="Genomic_DNA"/>
</dbReference>
<dbReference type="AlphaFoldDB" id="A0A381WQP3"/>
<organism evidence="1">
    <name type="scientific">marine metagenome</name>
    <dbReference type="NCBI Taxonomy" id="408172"/>
    <lineage>
        <taxon>unclassified sequences</taxon>
        <taxon>metagenomes</taxon>
        <taxon>ecological metagenomes</taxon>
    </lineage>
</organism>
<protein>
    <submittedName>
        <fullName evidence="1">Uncharacterized protein</fullName>
    </submittedName>
</protein>
<proteinExistence type="predicted"/>
<sequence length="23" mass="2541">SKATQPIVIDPDGWVLKGNPNYK</sequence>
<reference evidence="1" key="1">
    <citation type="submission" date="2018-05" db="EMBL/GenBank/DDBJ databases">
        <authorList>
            <person name="Lanie J.A."/>
            <person name="Ng W.-L."/>
            <person name="Kazmierczak K.M."/>
            <person name="Andrzejewski T.M."/>
            <person name="Davidsen T.M."/>
            <person name="Wayne K.J."/>
            <person name="Tettelin H."/>
            <person name="Glass J.I."/>
            <person name="Rusch D."/>
            <person name="Podicherti R."/>
            <person name="Tsui H.-C.T."/>
            <person name="Winkler M.E."/>
        </authorList>
    </citation>
    <scope>NUCLEOTIDE SEQUENCE</scope>
</reference>